<accession>A0ABN3QGW7</accession>
<feature type="transmembrane region" description="Helical" evidence="2">
    <location>
        <begin position="83"/>
        <end position="104"/>
    </location>
</feature>
<evidence type="ECO:0000259" key="3">
    <source>
        <dbReference type="Pfam" id="PF04892"/>
    </source>
</evidence>
<evidence type="ECO:0000256" key="2">
    <source>
        <dbReference type="SAM" id="Phobius"/>
    </source>
</evidence>
<feature type="region of interest" description="Disordered" evidence="1">
    <location>
        <begin position="1"/>
        <end position="79"/>
    </location>
</feature>
<dbReference type="RefSeq" id="WP_344568254.1">
    <property type="nucleotide sequence ID" value="NZ_BAAARJ010000015.1"/>
</dbReference>
<dbReference type="Proteomes" id="UP001501447">
    <property type="component" value="Unassembled WGS sequence"/>
</dbReference>
<feature type="compositionally biased region" description="Gly residues" evidence="1">
    <location>
        <begin position="40"/>
        <end position="58"/>
    </location>
</feature>
<organism evidence="4 5">
    <name type="scientific">Streptomyces axinellae</name>
    <dbReference type="NCBI Taxonomy" id="552788"/>
    <lineage>
        <taxon>Bacteria</taxon>
        <taxon>Bacillati</taxon>
        <taxon>Actinomycetota</taxon>
        <taxon>Actinomycetes</taxon>
        <taxon>Kitasatosporales</taxon>
        <taxon>Streptomycetaceae</taxon>
        <taxon>Streptomyces</taxon>
    </lineage>
</organism>
<keyword evidence="2" id="KW-0812">Transmembrane</keyword>
<dbReference type="InterPro" id="IPR053150">
    <property type="entry name" value="Teicoplanin_resist-assoc"/>
</dbReference>
<keyword evidence="2" id="KW-1133">Transmembrane helix</keyword>
<keyword evidence="2" id="KW-0472">Membrane</keyword>
<dbReference type="EMBL" id="BAAARJ010000015">
    <property type="protein sequence ID" value="GAA2626205.1"/>
    <property type="molecule type" value="Genomic_DNA"/>
</dbReference>
<feature type="transmembrane region" description="Helical" evidence="2">
    <location>
        <begin position="141"/>
        <end position="162"/>
    </location>
</feature>
<dbReference type="PANTHER" id="PTHR36834:SF1">
    <property type="entry name" value="INTEGRAL MEMBRANE PROTEIN"/>
    <property type="match status" value="1"/>
</dbReference>
<dbReference type="Pfam" id="PF04892">
    <property type="entry name" value="VanZ"/>
    <property type="match status" value="1"/>
</dbReference>
<evidence type="ECO:0000313" key="5">
    <source>
        <dbReference type="Proteomes" id="UP001501447"/>
    </source>
</evidence>
<feature type="transmembrane region" description="Helical" evidence="2">
    <location>
        <begin position="169"/>
        <end position="190"/>
    </location>
</feature>
<dbReference type="InterPro" id="IPR006976">
    <property type="entry name" value="VanZ-like"/>
</dbReference>
<dbReference type="PANTHER" id="PTHR36834">
    <property type="entry name" value="MEMBRANE PROTEIN-RELATED"/>
    <property type="match status" value="1"/>
</dbReference>
<reference evidence="4 5" key="1">
    <citation type="journal article" date="2019" name="Int. J. Syst. Evol. Microbiol.">
        <title>The Global Catalogue of Microorganisms (GCM) 10K type strain sequencing project: providing services to taxonomists for standard genome sequencing and annotation.</title>
        <authorList>
            <consortium name="The Broad Institute Genomics Platform"/>
            <consortium name="The Broad Institute Genome Sequencing Center for Infectious Disease"/>
            <person name="Wu L."/>
            <person name="Ma J."/>
        </authorList>
    </citation>
    <scope>NUCLEOTIDE SEQUENCE [LARGE SCALE GENOMIC DNA]</scope>
    <source>
        <strain evidence="4 5">JCM 16373</strain>
    </source>
</reference>
<feature type="compositionally biased region" description="Low complexity" evidence="1">
    <location>
        <begin position="59"/>
        <end position="77"/>
    </location>
</feature>
<evidence type="ECO:0000313" key="4">
    <source>
        <dbReference type="EMBL" id="GAA2626205.1"/>
    </source>
</evidence>
<feature type="transmembrane region" description="Helical" evidence="2">
    <location>
        <begin position="202"/>
        <end position="220"/>
    </location>
</feature>
<protein>
    <recommendedName>
        <fullName evidence="3">VanZ-like domain-containing protein</fullName>
    </recommendedName>
</protein>
<proteinExistence type="predicted"/>
<comment type="caution">
    <text evidence="4">The sequence shown here is derived from an EMBL/GenBank/DDBJ whole genome shotgun (WGS) entry which is preliminary data.</text>
</comment>
<sequence length="231" mass="23873">MGIRPATDDEPAAGSESAATQRKRAPGDKPATGRKPSEGGAPGTGKGAGAGTGTGKATGTGARAPRRPAAPAAARRGPGPGRLVARVLATLMAFAALVLFAALLSRVTLEPSAAAERLTHTNLRPGDSLREYLDRPALRQAAQQLGGNIVLGVPFGVLLPVMAPQTRGFFRVTLCAALVMLLVETVQGVWVTGRAFDIDDVILNATGAALGYLLLGRRLGRVHRPKPRPRT</sequence>
<evidence type="ECO:0000256" key="1">
    <source>
        <dbReference type="SAM" id="MobiDB-lite"/>
    </source>
</evidence>
<name>A0ABN3QGW7_9ACTN</name>
<keyword evidence="5" id="KW-1185">Reference proteome</keyword>
<gene>
    <name evidence="4" type="ORF">GCM10009863_46270</name>
</gene>
<feature type="domain" description="VanZ-like" evidence="3">
    <location>
        <begin position="94"/>
        <end position="215"/>
    </location>
</feature>